<organism evidence="2 3">
    <name type="scientific">Aquincola agrisoli</name>
    <dbReference type="NCBI Taxonomy" id="3119538"/>
    <lineage>
        <taxon>Bacteria</taxon>
        <taxon>Pseudomonadati</taxon>
        <taxon>Pseudomonadota</taxon>
        <taxon>Betaproteobacteria</taxon>
        <taxon>Burkholderiales</taxon>
        <taxon>Sphaerotilaceae</taxon>
        <taxon>Aquincola</taxon>
    </lineage>
</organism>
<evidence type="ECO:0000259" key="1">
    <source>
        <dbReference type="Pfam" id="PF04717"/>
    </source>
</evidence>
<dbReference type="SUPFAM" id="SSF69255">
    <property type="entry name" value="gp5 N-terminal domain-like"/>
    <property type="match status" value="1"/>
</dbReference>
<dbReference type="AlphaFoldDB" id="A0AAW9QMY8"/>
<evidence type="ECO:0000313" key="2">
    <source>
        <dbReference type="EMBL" id="MEF7616355.1"/>
    </source>
</evidence>
<dbReference type="RefSeq" id="WP_332291827.1">
    <property type="nucleotide sequence ID" value="NZ_JAZIBG010000041.1"/>
</dbReference>
<proteinExistence type="predicted"/>
<feature type="domain" description="Gp5/Type VI secretion system Vgr protein OB-fold" evidence="1">
    <location>
        <begin position="11"/>
        <end position="83"/>
    </location>
</feature>
<sequence length="168" mass="18591">MQQQQNGGITVARVHAVGEGEHLGCVQVQLAWEEQPRRQWLAVASPMAGAERGWFVMPVVGDEVIVAFDQAQFDHGYVIGFLWNRQHKPPSEDPRQRIFRSQNGHCIRFIDAPEKDGDKGQLVIEDASRNTIVFANSHITITARGLVAIDAPAVTILGRPVRQVGPPI</sequence>
<name>A0AAW9QMY8_9BURK</name>
<keyword evidence="3" id="KW-1185">Reference proteome</keyword>
<evidence type="ECO:0000313" key="3">
    <source>
        <dbReference type="Proteomes" id="UP001336250"/>
    </source>
</evidence>
<comment type="caution">
    <text evidence="2">The sequence shown here is derived from an EMBL/GenBank/DDBJ whole genome shotgun (WGS) entry which is preliminary data.</text>
</comment>
<reference evidence="2 3" key="1">
    <citation type="submission" date="2024-02" db="EMBL/GenBank/DDBJ databases">
        <title>Genome sequence of Aquincola sp. MAHUQ-54.</title>
        <authorList>
            <person name="Huq M.A."/>
        </authorList>
    </citation>
    <scope>NUCLEOTIDE SEQUENCE [LARGE SCALE GENOMIC DNA]</scope>
    <source>
        <strain evidence="2 3">MAHUQ-54</strain>
    </source>
</reference>
<accession>A0AAW9QMY8</accession>
<dbReference type="Proteomes" id="UP001336250">
    <property type="component" value="Unassembled WGS sequence"/>
</dbReference>
<dbReference type="EMBL" id="JAZIBG010000041">
    <property type="protein sequence ID" value="MEF7616355.1"/>
    <property type="molecule type" value="Genomic_DNA"/>
</dbReference>
<dbReference type="Gene3D" id="2.40.50.230">
    <property type="entry name" value="Gp5 N-terminal domain"/>
    <property type="match status" value="1"/>
</dbReference>
<dbReference type="InterPro" id="IPR037026">
    <property type="entry name" value="Vgr_OB-fold_dom_sf"/>
</dbReference>
<dbReference type="InterPro" id="IPR006531">
    <property type="entry name" value="Gp5/Vgr_OB"/>
</dbReference>
<protein>
    <submittedName>
        <fullName evidence="2">Phage baseplate assembly protein V</fullName>
    </submittedName>
</protein>
<dbReference type="Pfam" id="PF04717">
    <property type="entry name" value="Phage_base_V"/>
    <property type="match status" value="1"/>
</dbReference>
<gene>
    <name evidence="2" type="ORF">V4F39_20740</name>
</gene>